<dbReference type="InterPro" id="IPR057336">
    <property type="entry name" value="GerAC_N"/>
</dbReference>
<comment type="similarity">
    <text evidence="2">Belongs to the GerABKC lipoprotein family.</text>
</comment>
<dbReference type="PANTHER" id="PTHR35789:SF1">
    <property type="entry name" value="SPORE GERMINATION PROTEIN B3"/>
    <property type="match status" value="1"/>
</dbReference>
<keyword evidence="3" id="KW-0309">Germination</keyword>
<dbReference type="RefSeq" id="WP_185120381.1">
    <property type="nucleotide sequence ID" value="NZ_JACJVQ010000011.1"/>
</dbReference>
<evidence type="ECO:0000313" key="10">
    <source>
        <dbReference type="EMBL" id="MBB6635137.1"/>
    </source>
</evidence>
<gene>
    <name evidence="10" type="ORF">H7B67_13535</name>
</gene>
<evidence type="ECO:0000313" key="11">
    <source>
        <dbReference type="Proteomes" id="UP000535838"/>
    </source>
</evidence>
<evidence type="ECO:0000256" key="7">
    <source>
        <dbReference type="ARBA" id="ARBA00023288"/>
    </source>
</evidence>
<dbReference type="InterPro" id="IPR046953">
    <property type="entry name" value="Spore_GerAC-like_C"/>
</dbReference>
<dbReference type="PROSITE" id="PS51257">
    <property type="entry name" value="PROKAR_LIPOPROTEIN"/>
    <property type="match status" value="1"/>
</dbReference>
<organism evidence="10 11">
    <name type="scientific">Cohnella thailandensis</name>
    <dbReference type="NCBI Taxonomy" id="557557"/>
    <lineage>
        <taxon>Bacteria</taxon>
        <taxon>Bacillati</taxon>
        <taxon>Bacillota</taxon>
        <taxon>Bacilli</taxon>
        <taxon>Bacillales</taxon>
        <taxon>Paenibacillaceae</taxon>
        <taxon>Cohnella</taxon>
    </lineage>
</organism>
<dbReference type="Pfam" id="PF25198">
    <property type="entry name" value="Spore_GerAC_N"/>
    <property type="match status" value="1"/>
</dbReference>
<sequence length="397" mass="43858">MFAIGKITAPIALLLLLSGCWDRVELNDLSLITAIAFDKPQQNNSVEVTAQIIIPKVKGGGDGGTGGGGGGQAKQTVTRTASGSDIADAISKLQMVIPRKIFWGQCKVFIFGEEIAREGIREHMDFLLRHPQPRERGYVFVSRGRGADVLELFPPIERSSSEVIRELAQLGIGLKVTLEQLSIRLKGESGAQALPLVHILPKSKSSKPFETIAYLSGTAVFKDGKMIGELSSRETRGVLWVRNEIDEYTVTYENDPAKGKVSIHPLHAKVKLVPRIEDGTWKMDIKVRTAGDLVQNGTPLNPMDPQVLKKMEEGMKKDIQARIRDALKLLQRDLNADILDFANAYHRKYPKIWAEAKDEWETKFPEIEATVDVEARINRPGMVNSPGGISQETGTEK</sequence>
<dbReference type="Gene3D" id="3.30.300.210">
    <property type="entry name" value="Nutrient germinant receptor protein C, domain 3"/>
    <property type="match status" value="1"/>
</dbReference>
<dbReference type="GO" id="GO:0009847">
    <property type="term" value="P:spore germination"/>
    <property type="evidence" value="ECO:0007669"/>
    <property type="project" value="InterPro"/>
</dbReference>
<keyword evidence="7" id="KW-0449">Lipoprotein</keyword>
<keyword evidence="5" id="KW-0472">Membrane</keyword>
<evidence type="ECO:0000256" key="4">
    <source>
        <dbReference type="ARBA" id="ARBA00022729"/>
    </source>
</evidence>
<dbReference type="EMBL" id="JACJVQ010000011">
    <property type="protein sequence ID" value="MBB6635137.1"/>
    <property type="molecule type" value="Genomic_DNA"/>
</dbReference>
<feature type="domain" description="Spore germination GerAC-like C-terminal" evidence="8">
    <location>
        <begin position="216"/>
        <end position="381"/>
    </location>
</feature>
<proteinExistence type="inferred from homology"/>
<dbReference type="NCBIfam" id="TIGR02887">
    <property type="entry name" value="spore_ger_x_C"/>
    <property type="match status" value="1"/>
</dbReference>
<name>A0A841SZS8_9BACL</name>
<dbReference type="Gene3D" id="6.20.190.10">
    <property type="entry name" value="Nutrient germinant receptor protein C, domain 1"/>
    <property type="match status" value="1"/>
</dbReference>
<dbReference type="InterPro" id="IPR038501">
    <property type="entry name" value="Spore_GerAC_C_sf"/>
</dbReference>
<protein>
    <submittedName>
        <fullName evidence="10">Ger(X)C family spore germination protein</fullName>
    </submittedName>
</protein>
<dbReference type="Pfam" id="PF05504">
    <property type="entry name" value="Spore_GerAC"/>
    <property type="match status" value="1"/>
</dbReference>
<keyword evidence="6" id="KW-0564">Palmitate</keyword>
<evidence type="ECO:0000259" key="8">
    <source>
        <dbReference type="Pfam" id="PF05504"/>
    </source>
</evidence>
<dbReference type="Proteomes" id="UP000535838">
    <property type="component" value="Unassembled WGS sequence"/>
</dbReference>
<evidence type="ECO:0000256" key="1">
    <source>
        <dbReference type="ARBA" id="ARBA00004635"/>
    </source>
</evidence>
<evidence type="ECO:0000256" key="5">
    <source>
        <dbReference type="ARBA" id="ARBA00023136"/>
    </source>
</evidence>
<reference evidence="10 11" key="1">
    <citation type="submission" date="2020-08" db="EMBL/GenBank/DDBJ databases">
        <title>Cohnella phylogeny.</title>
        <authorList>
            <person name="Dunlap C."/>
        </authorList>
    </citation>
    <scope>NUCLEOTIDE SEQUENCE [LARGE SCALE GENOMIC DNA]</scope>
    <source>
        <strain evidence="10 11">DSM 25241</strain>
    </source>
</reference>
<keyword evidence="11" id="KW-1185">Reference proteome</keyword>
<dbReference type="PANTHER" id="PTHR35789">
    <property type="entry name" value="SPORE GERMINATION PROTEIN B3"/>
    <property type="match status" value="1"/>
</dbReference>
<evidence type="ECO:0000259" key="9">
    <source>
        <dbReference type="Pfam" id="PF25198"/>
    </source>
</evidence>
<accession>A0A841SZS8</accession>
<comment type="caution">
    <text evidence="10">The sequence shown here is derived from an EMBL/GenBank/DDBJ whole genome shotgun (WGS) entry which is preliminary data.</text>
</comment>
<evidence type="ECO:0000256" key="6">
    <source>
        <dbReference type="ARBA" id="ARBA00023139"/>
    </source>
</evidence>
<dbReference type="GO" id="GO:0016020">
    <property type="term" value="C:membrane"/>
    <property type="evidence" value="ECO:0007669"/>
    <property type="project" value="UniProtKB-SubCell"/>
</dbReference>
<evidence type="ECO:0000256" key="3">
    <source>
        <dbReference type="ARBA" id="ARBA00022544"/>
    </source>
</evidence>
<dbReference type="InterPro" id="IPR008844">
    <property type="entry name" value="Spore_GerAC-like"/>
</dbReference>
<keyword evidence="4" id="KW-0732">Signal</keyword>
<evidence type="ECO:0000256" key="2">
    <source>
        <dbReference type="ARBA" id="ARBA00007886"/>
    </source>
</evidence>
<comment type="subcellular location">
    <subcellularLocation>
        <location evidence="1">Membrane</location>
        <topology evidence="1">Lipid-anchor</topology>
    </subcellularLocation>
</comment>
<dbReference type="AlphaFoldDB" id="A0A841SZS8"/>
<feature type="domain" description="Spore germination protein N-terminal" evidence="9">
    <location>
        <begin position="22"/>
        <end position="199"/>
    </location>
</feature>